<keyword evidence="17" id="KW-0325">Glycoprotein</keyword>
<evidence type="ECO:0000256" key="18">
    <source>
        <dbReference type="PROSITE-ProRule" id="PRU10141"/>
    </source>
</evidence>
<keyword evidence="12" id="KW-0418">Kinase</keyword>
<feature type="transmembrane region" description="Helical" evidence="20">
    <location>
        <begin position="314"/>
        <end position="338"/>
    </location>
</feature>
<evidence type="ECO:0000256" key="21">
    <source>
        <dbReference type="SAM" id="SignalP"/>
    </source>
</evidence>
<evidence type="ECO:0000256" key="6">
    <source>
        <dbReference type="ARBA" id="ARBA00022527"/>
    </source>
</evidence>
<name>A0A921Q1P7_SORBI</name>
<dbReference type="SUPFAM" id="SSF56112">
    <property type="entry name" value="Protein kinase-like (PK-like)"/>
    <property type="match status" value="1"/>
</dbReference>
<proteinExistence type="inferred from homology"/>
<keyword evidence="10" id="KW-0430">Lectin</keyword>
<evidence type="ECO:0000256" key="4">
    <source>
        <dbReference type="ARBA" id="ARBA00012513"/>
    </source>
</evidence>
<evidence type="ECO:0000256" key="10">
    <source>
        <dbReference type="ARBA" id="ARBA00022734"/>
    </source>
</evidence>
<organism evidence="23 24">
    <name type="scientific">Sorghum bicolor</name>
    <name type="common">Sorghum</name>
    <name type="synonym">Sorghum vulgare</name>
    <dbReference type="NCBI Taxonomy" id="4558"/>
    <lineage>
        <taxon>Eukaryota</taxon>
        <taxon>Viridiplantae</taxon>
        <taxon>Streptophyta</taxon>
        <taxon>Embryophyta</taxon>
        <taxon>Tracheophyta</taxon>
        <taxon>Spermatophyta</taxon>
        <taxon>Magnoliopsida</taxon>
        <taxon>Liliopsida</taxon>
        <taxon>Poales</taxon>
        <taxon>Poaceae</taxon>
        <taxon>PACMAD clade</taxon>
        <taxon>Panicoideae</taxon>
        <taxon>Andropogonodae</taxon>
        <taxon>Andropogoneae</taxon>
        <taxon>Sorghinae</taxon>
        <taxon>Sorghum</taxon>
    </lineage>
</organism>
<dbReference type="InterPro" id="IPR019825">
    <property type="entry name" value="Lectin_legB_Mn/Ca_BS"/>
</dbReference>
<reference evidence="23" key="1">
    <citation type="journal article" date="2019" name="BMC Genomics">
        <title>A new reference genome for Sorghum bicolor reveals high levels of sequence similarity between sweet and grain genotypes: implications for the genetics of sugar metabolism.</title>
        <authorList>
            <person name="Cooper E.A."/>
            <person name="Brenton Z.W."/>
            <person name="Flinn B.S."/>
            <person name="Jenkins J."/>
            <person name="Shu S."/>
            <person name="Flowers D."/>
            <person name="Luo F."/>
            <person name="Wang Y."/>
            <person name="Xia P."/>
            <person name="Barry K."/>
            <person name="Daum C."/>
            <person name="Lipzen A."/>
            <person name="Yoshinaga Y."/>
            <person name="Schmutz J."/>
            <person name="Saski C."/>
            <person name="Vermerris W."/>
            <person name="Kresovich S."/>
        </authorList>
    </citation>
    <scope>NUCLEOTIDE SEQUENCE</scope>
</reference>
<evidence type="ECO:0000256" key="8">
    <source>
        <dbReference type="ARBA" id="ARBA00022692"/>
    </source>
</evidence>
<keyword evidence="15 20" id="KW-0472">Membrane</keyword>
<dbReference type="OMA" id="VALDWSH"/>
<dbReference type="KEGG" id="sbi:8073748"/>
<accession>A0A921Q1P7</accession>
<dbReference type="FunFam" id="1.10.510.10:FF:000342">
    <property type="entry name" value="L-type lectin-domain containing receptor kinase VIII.1"/>
    <property type="match status" value="1"/>
</dbReference>
<evidence type="ECO:0000256" key="7">
    <source>
        <dbReference type="ARBA" id="ARBA00022679"/>
    </source>
</evidence>
<dbReference type="PANTHER" id="PTHR27007">
    <property type="match status" value="1"/>
</dbReference>
<feature type="chain" id="PRO_5038124260" description="non-specific serine/threonine protein kinase" evidence="21">
    <location>
        <begin position="25"/>
        <end position="703"/>
    </location>
</feature>
<dbReference type="Pfam" id="PF00069">
    <property type="entry name" value="Pkinase"/>
    <property type="match status" value="1"/>
</dbReference>
<evidence type="ECO:0000256" key="16">
    <source>
        <dbReference type="ARBA" id="ARBA00023170"/>
    </source>
</evidence>
<evidence type="ECO:0000256" key="9">
    <source>
        <dbReference type="ARBA" id="ARBA00022729"/>
    </source>
</evidence>
<evidence type="ECO:0000256" key="11">
    <source>
        <dbReference type="ARBA" id="ARBA00022741"/>
    </source>
</evidence>
<dbReference type="Gene3D" id="3.30.200.20">
    <property type="entry name" value="Phosphorylase Kinase, domain 1"/>
    <property type="match status" value="1"/>
</dbReference>
<evidence type="ECO:0000256" key="20">
    <source>
        <dbReference type="SAM" id="Phobius"/>
    </source>
</evidence>
<dbReference type="GO" id="GO:0006950">
    <property type="term" value="P:response to stress"/>
    <property type="evidence" value="ECO:0007669"/>
    <property type="project" value="UniProtKB-ARBA"/>
</dbReference>
<evidence type="ECO:0000313" key="24">
    <source>
        <dbReference type="Proteomes" id="UP000807115"/>
    </source>
</evidence>
<dbReference type="OrthoDB" id="2019747at2759"/>
<comment type="caution">
    <text evidence="23">The sequence shown here is derived from an EMBL/GenBank/DDBJ whole genome shotgun (WGS) entry which is preliminary data.</text>
</comment>
<keyword evidence="11 18" id="KW-0547">Nucleotide-binding</keyword>
<keyword evidence="13 18" id="KW-0067">ATP-binding</keyword>
<feature type="domain" description="Protein kinase" evidence="22">
    <location>
        <begin position="375"/>
        <end position="661"/>
    </location>
</feature>
<protein>
    <recommendedName>
        <fullName evidence="4">non-specific serine/threonine protein kinase</fullName>
        <ecNumber evidence="4">2.7.11.1</ecNumber>
    </recommendedName>
</protein>
<evidence type="ECO:0000256" key="15">
    <source>
        <dbReference type="ARBA" id="ARBA00023136"/>
    </source>
</evidence>
<dbReference type="PROSITE" id="PS00107">
    <property type="entry name" value="PROTEIN_KINASE_ATP"/>
    <property type="match status" value="1"/>
</dbReference>
<keyword evidence="14 20" id="KW-1133">Transmembrane helix</keyword>
<dbReference type="InterPro" id="IPR011009">
    <property type="entry name" value="Kinase-like_dom_sf"/>
</dbReference>
<evidence type="ECO:0000256" key="3">
    <source>
        <dbReference type="ARBA" id="ARBA00010217"/>
    </source>
</evidence>
<dbReference type="Pfam" id="PF00139">
    <property type="entry name" value="Lectin_legB"/>
    <property type="match status" value="1"/>
</dbReference>
<evidence type="ECO:0000256" key="17">
    <source>
        <dbReference type="ARBA" id="ARBA00023180"/>
    </source>
</evidence>
<dbReference type="InterPro" id="IPR013320">
    <property type="entry name" value="ConA-like_dom_sf"/>
</dbReference>
<keyword evidence="7" id="KW-0808">Transferase</keyword>
<dbReference type="InterPro" id="IPR008271">
    <property type="entry name" value="Ser/Thr_kinase_AS"/>
</dbReference>
<dbReference type="CDD" id="cd06899">
    <property type="entry name" value="lectin_legume_LecRK_Arcelin_ConA"/>
    <property type="match status" value="1"/>
</dbReference>
<evidence type="ECO:0000259" key="22">
    <source>
        <dbReference type="PROSITE" id="PS50011"/>
    </source>
</evidence>
<dbReference type="Proteomes" id="UP000807115">
    <property type="component" value="Chromosome 10"/>
</dbReference>
<keyword evidence="16" id="KW-0675">Receptor</keyword>
<dbReference type="CDD" id="cd14066">
    <property type="entry name" value="STKc_IRAK"/>
    <property type="match status" value="1"/>
</dbReference>
<keyword evidence="5" id="KW-1003">Cell membrane</keyword>
<dbReference type="InterPro" id="IPR000719">
    <property type="entry name" value="Prot_kinase_dom"/>
</dbReference>
<sequence>MAAALLRLLPFLLLALTAPPATAAAAVLTPAAAKNVTLDSATLSFADLTLLGDSFLRNGSVGLTRETGVPSSSAGTVLCTQPVAFRGPGATASNATAVASFAARFSFVIANPNPGAAGGDGIAFFISPGPATLGATGGYLGLFNSSDYAVAKNGSASAAIVAVEFDTMANPEFADPSDNHVGLDLGSPLSVATVDLAASGVDLKSGNLTTAWIDYRSGDRRLEVFLSYAVATKPKRPVLSVAVDLSPYLKEAMYVGFSASTEGSTQQHTIKEWTFQTFGFPPTANSSFESNATSNSSEPATVPVSNAANSHKRVGLALGILGPVALAVAFVFFAWVSIKKLIQLTSRNDAAFSPELLKGPRKFSYKELSAATRGFHTSRVVGKGAFGTVYKAAMPGAAATTYAVKRSTQAHQSRSEFVAELSVIACLRHKNLVQLEGWCDEKGELLLVYEYMPNGSLDKALYGEPCTLSWPQRYTVAAGIASVLSYLHQECEQRVIHRDIKTSNILLDGNLSPRLGDFGLARLMDHNKSPVSTLTAGTMGYLAPEYLQSGKATEQTDVFSYGVVLLEVCCGRRPIDKDEGGGKNVNLVDWVWRLHGEDRLIEAADARLAGEFDKAEMLRLLLVGLSCANPNCEERPAMRRVVQILNREAEPAPVPRKKPLLVFSSSASMKLQEIAFSCGDDVRGGYSAAKPTSPKSEGADIER</sequence>
<dbReference type="InterPro" id="IPR001220">
    <property type="entry name" value="Legume_lectin_dom"/>
</dbReference>
<dbReference type="GO" id="GO:0005886">
    <property type="term" value="C:plasma membrane"/>
    <property type="evidence" value="ECO:0007669"/>
    <property type="project" value="UniProtKB-SubCell"/>
</dbReference>
<dbReference type="InterPro" id="IPR017441">
    <property type="entry name" value="Protein_kinase_ATP_BS"/>
</dbReference>
<feature type="binding site" evidence="18">
    <location>
        <position position="405"/>
    </location>
    <ligand>
        <name>ATP</name>
        <dbReference type="ChEBI" id="CHEBI:30616"/>
    </ligand>
</feature>
<evidence type="ECO:0000256" key="12">
    <source>
        <dbReference type="ARBA" id="ARBA00022777"/>
    </source>
</evidence>
<dbReference type="GO" id="GO:0004674">
    <property type="term" value="F:protein serine/threonine kinase activity"/>
    <property type="evidence" value="ECO:0007669"/>
    <property type="project" value="UniProtKB-KW"/>
</dbReference>
<dbReference type="AlphaFoldDB" id="A0A921Q1P7"/>
<evidence type="ECO:0000313" key="23">
    <source>
        <dbReference type="EMBL" id="KAG0513949.1"/>
    </source>
</evidence>
<evidence type="ECO:0000256" key="5">
    <source>
        <dbReference type="ARBA" id="ARBA00022475"/>
    </source>
</evidence>
<dbReference type="PROSITE" id="PS00307">
    <property type="entry name" value="LECTIN_LEGUME_BETA"/>
    <property type="match status" value="1"/>
</dbReference>
<evidence type="ECO:0000256" key="1">
    <source>
        <dbReference type="ARBA" id="ARBA00004251"/>
    </source>
</evidence>
<evidence type="ECO:0000256" key="14">
    <source>
        <dbReference type="ARBA" id="ARBA00022989"/>
    </source>
</evidence>
<evidence type="ECO:0000256" key="2">
    <source>
        <dbReference type="ARBA" id="ARBA00008536"/>
    </source>
</evidence>
<dbReference type="Gene3D" id="2.60.120.200">
    <property type="match status" value="1"/>
</dbReference>
<dbReference type="SMART" id="SM00220">
    <property type="entry name" value="S_TKc"/>
    <property type="match status" value="1"/>
</dbReference>
<dbReference type="SUPFAM" id="SSF49899">
    <property type="entry name" value="Concanavalin A-like lectins/glucanases"/>
    <property type="match status" value="1"/>
</dbReference>
<dbReference type="InterPro" id="IPR050528">
    <property type="entry name" value="L-type_Lectin-RKs"/>
</dbReference>
<gene>
    <name evidence="23" type="ORF">BDA96_10G147000</name>
</gene>
<keyword evidence="8 20" id="KW-0812">Transmembrane</keyword>
<dbReference type="Gene3D" id="1.10.510.10">
    <property type="entry name" value="Transferase(Phosphotransferase) domain 1"/>
    <property type="match status" value="1"/>
</dbReference>
<evidence type="ECO:0000256" key="13">
    <source>
        <dbReference type="ARBA" id="ARBA00022840"/>
    </source>
</evidence>
<dbReference type="FunFam" id="2.60.120.200:FF:000141">
    <property type="entry name" value="L-type lectin-domain containing receptor kinase VIII.1"/>
    <property type="match status" value="1"/>
</dbReference>
<keyword evidence="6" id="KW-0723">Serine/threonine-protein kinase</keyword>
<feature type="region of interest" description="Disordered" evidence="19">
    <location>
        <begin position="682"/>
        <end position="703"/>
    </location>
</feature>
<keyword evidence="9 21" id="KW-0732">Signal</keyword>
<comment type="similarity">
    <text evidence="3">In the C-terminal section; belongs to the protein kinase superfamily. Ser/Thr protein kinase family.</text>
</comment>
<comment type="subcellular location">
    <subcellularLocation>
        <location evidence="1">Cell membrane</location>
        <topology evidence="1">Single-pass type I membrane protein</topology>
    </subcellularLocation>
</comment>
<dbReference type="GO" id="GO:0005524">
    <property type="term" value="F:ATP binding"/>
    <property type="evidence" value="ECO:0007669"/>
    <property type="project" value="UniProtKB-UniRule"/>
</dbReference>
<dbReference type="EMBL" id="CM027689">
    <property type="protein sequence ID" value="KAG0513949.1"/>
    <property type="molecule type" value="Genomic_DNA"/>
</dbReference>
<reference evidence="23" key="2">
    <citation type="submission" date="2020-10" db="EMBL/GenBank/DDBJ databases">
        <authorList>
            <person name="Cooper E.A."/>
            <person name="Brenton Z.W."/>
            <person name="Flinn B.S."/>
            <person name="Jenkins J."/>
            <person name="Shu S."/>
            <person name="Flowers D."/>
            <person name="Luo F."/>
            <person name="Wang Y."/>
            <person name="Xia P."/>
            <person name="Barry K."/>
            <person name="Daum C."/>
            <person name="Lipzen A."/>
            <person name="Yoshinaga Y."/>
            <person name="Schmutz J."/>
            <person name="Saski C."/>
            <person name="Vermerris W."/>
            <person name="Kresovich S."/>
        </authorList>
    </citation>
    <scope>NUCLEOTIDE SEQUENCE</scope>
</reference>
<dbReference type="FunFam" id="3.30.200.20:FF:000372">
    <property type="entry name" value="L-type lectin-domain containing receptor kinase VIII.1"/>
    <property type="match status" value="1"/>
</dbReference>
<comment type="similarity">
    <text evidence="2">In the N-terminal section; belongs to the leguminous lectin family.</text>
</comment>
<dbReference type="GO" id="GO:0030246">
    <property type="term" value="F:carbohydrate binding"/>
    <property type="evidence" value="ECO:0007669"/>
    <property type="project" value="UniProtKB-KW"/>
</dbReference>
<dbReference type="Gramene" id="EER88253">
    <property type="protein sequence ID" value="EER88253"/>
    <property type="gene ID" value="SORBI_3010G119300"/>
</dbReference>
<dbReference type="EC" id="2.7.11.1" evidence="4"/>
<dbReference type="PROSITE" id="PS00108">
    <property type="entry name" value="PROTEIN_KINASE_ST"/>
    <property type="match status" value="1"/>
</dbReference>
<feature type="signal peptide" evidence="21">
    <location>
        <begin position="1"/>
        <end position="24"/>
    </location>
</feature>
<evidence type="ECO:0000256" key="19">
    <source>
        <dbReference type="SAM" id="MobiDB-lite"/>
    </source>
</evidence>
<dbReference type="PROSITE" id="PS50011">
    <property type="entry name" value="PROTEIN_KINASE_DOM"/>
    <property type="match status" value="1"/>
</dbReference>